<keyword evidence="2" id="KW-0175">Coiled coil</keyword>
<sequence>MRLKNNTGLKIISIVALLTGLFLSLVIKVYYQQQDKNTAQEAAIPSLMQLEIENEQLAKENQKLTEQLHKIESGQNTRQWDDAMMNAGLVALKGPGIKITLDDAKNQSDPQGFNVIHEEYLRELINILWNGGAEAIAVNDQRVTSHTEIFCSGSYIQINGTRQMPPYIITAIGNQSNLQSALNFYGWDKLGEYQQQYGITRKLDVPPVEAVTVPAGILYRYQFAQAAKES</sequence>
<feature type="transmembrane region" description="Helical" evidence="3">
    <location>
        <begin position="12"/>
        <end position="31"/>
    </location>
</feature>
<name>F0SW98_SYNGF</name>
<dbReference type="AlphaFoldDB" id="F0SW98"/>
<protein>
    <recommendedName>
        <fullName evidence="6">Division initiation protein</fullName>
    </recommendedName>
</protein>
<dbReference type="RefSeq" id="WP_013623455.1">
    <property type="nucleotide sequence ID" value="NC_015172.1"/>
</dbReference>
<keyword evidence="3" id="KW-0472">Membrane</keyword>
<gene>
    <name evidence="4" type="ordered locus">Sgly_0213</name>
</gene>
<comment type="similarity">
    <text evidence="1">Belongs to the UPF0749 family.</text>
</comment>
<dbReference type="Pfam" id="PF05949">
    <property type="entry name" value="DUF881"/>
    <property type="match status" value="1"/>
</dbReference>
<dbReference type="eggNOG" id="COG3879">
    <property type="taxonomic scope" value="Bacteria"/>
</dbReference>
<dbReference type="Proteomes" id="UP000007488">
    <property type="component" value="Chromosome"/>
</dbReference>
<feature type="coiled-coil region" evidence="2">
    <location>
        <begin position="47"/>
        <end position="74"/>
    </location>
</feature>
<reference evidence="5" key="2">
    <citation type="submission" date="2011-02" db="EMBL/GenBank/DDBJ databases">
        <title>The complete genome of Syntrophobotulus glycolicus DSM 8271.</title>
        <authorList>
            <person name="Lucas S."/>
            <person name="Copeland A."/>
            <person name="Lapidus A."/>
            <person name="Bruce D."/>
            <person name="Goodwin L."/>
            <person name="Pitluck S."/>
            <person name="Kyrpides N."/>
            <person name="Mavromatis K."/>
            <person name="Pagani I."/>
            <person name="Ivanova N."/>
            <person name="Mikhailova N."/>
            <person name="Chertkov O."/>
            <person name="Held B."/>
            <person name="Detter J.C."/>
            <person name="Tapia R."/>
            <person name="Han C."/>
            <person name="Land M."/>
            <person name="Hauser L."/>
            <person name="Markowitz V."/>
            <person name="Cheng J.-F."/>
            <person name="Hugenholtz P."/>
            <person name="Woyke T."/>
            <person name="Wu D."/>
            <person name="Spring S."/>
            <person name="Schroeder M."/>
            <person name="Brambilla E."/>
            <person name="Klenk H.-P."/>
            <person name="Eisen J.A."/>
        </authorList>
    </citation>
    <scope>NUCLEOTIDE SEQUENCE [LARGE SCALE GENOMIC DNA]</scope>
    <source>
        <strain evidence="5">DSM 8271 / FlGlyR</strain>
    </source>
</reference>
<accession>F0SW98</accession>
<evidence type="ECO:0000256" key="2">
    <source>
        <dbReference type="SAM" id="Coils"/>
    </source>
</evidence>
<keyword evidence="3" id="KW-1133">Transmembrane helix</keyword>
<evidence type="ECO:0000313" key="5">
    <source>
        <dbReference type="Proteomes" id="UP000007488"/>
    </source>
</evidence>
<proteinExistence type="inferred from homology"/>
<dbReference type="HOGENOM" id="CLU_040273_4_0_9"/>
<dbReference type="Gene3D" id="3.30.70.1880">
    <property type="entry name" value="Protein of unknown function DUF881"/>
    <property type="match status" value="1"/>
</dbReference>
<dbReference type="KEGG" id="sgy:Sgly_0213"/>
<dbReference type="PANTHER" id="PTHR37313">
    <property type="entry name" value="UPF0749 PROTEIN RV1825"/>
    <property type="match status" value="1"/>
</dbReference>
<evidence type="ECO:0000256" key="1">
    <source>
        <dbReference type="ARBA" id="ARBA00009108"/>
    </source>
</evidence>
<dbReference type="PANTHER" id="PTHR37313:SF2">
    <property type="entry name" value="UPF0749 PROTEIN YLXX"/>
    <property type="match status" value="1"/>
</dbReference>
<evidence type="ECO:0000313" key="4">
    <source>
        <dbReference type="EMBL" id="ADY54584.1"/>
    </source>
</evidence>
<keyword evidence="3" id="KW-0812">Transmembrane</keyword>
<keyword evidence="5" id="KW-1185">Reference proteome</keyword>
<dbReference type="EMBL" id="CP002547">
    <property type="protein sequence ID" value="ADY54584.1"/>
    <property type="molecule type" value="Genomic_DNA"/>
</dbReference>
<dbReference type="InterPro" id="IPR010273">
    <property type="entry name" value="DUF881"/>
</dbReference>
<organism evidence="4 5">
    <name type="scientific">Syntrophobotulus glycolicus (strain DSM 8271 / FlGlyR)</name>
    <dbReference type="NCBI Taxonomy" id="645991"/>
    <lineage>
        <taxon>Bacteria</taxon>
        <taxon>Bacillati</taxon>
        <taxon>Bacillota</taxon>
        <taxon>Clostridia</taxon>
        <taxon>Eubacteriales</taxon>
        <taxon>Desulfitobacteriaceae</taxon>
        <taxon>Syntrophobotulus</taxon>
    </lineage>
</organism>
<dbReference type="OrthoDB" id="9776196at2"/>
<evidence type="ECO:0008006" key="6">
    <source>
        <dbReference type="Google" id="ProtNLM"/>
    </source>
</evidence>
<evidence type="ECO:0000256" key="3">
    <source>
        <dbReference type="SAM" id="Phobius"/>
    </source>
</evidence>
<reference evidence="4 5" key="1">
    <citation type="journal article" date="2011" name="Stand. Genomic Sci.">
        <title>Complete genome sequence of Syntrophobotulus glycolicus type strain (FlGlyR).</title>
        <authorList>
            <person name="Han C."/>
            <person name="Mwirichia R."/>
            <person name="Chertkov O."/>
            <person name="Held B."/>
            <person name="Lapidus A."/>
            <person name="Nolan M."/>
            <person name="Lucas S."/>
            <person name="Hammon N."/>
            <person name="Deshpande S."/>
            <person name="Cheng J.F."/>
            <person name="Tapia R."/>
            <person name="Goodwin L."/>
            <person name="Pitluck S."/>
            <person name="Huntemann M."/>
            <person name="Liolios K."/>
            <person name="Ivanova N."/>
            <person name="Pagani I."/>
            <person name="Mavromatis K."/>
            <person name="Ovchinikova G."/>
            <person name="Pati A."/>
            <person name="Chen A."/>
            <person name="Palaniappan K."/>
            <person name="Land M."/>
            <person name="Hauser L."/>
            <person name="Brambilla E.M."/>
            <person name="Rohde M."/>
            <person name="Spring S."/>
            <person name="Sikorski J."/>
            <person name="Goker M."/>
            <person name="Woyke T."/>
            <person name="Bristow J."/>
            <person name="Eisen J.A."/>
            <person name="Markowitz V."/>
            <person name="Hugenholtz P."/>
            <person name="Kyrpides N.C."/>
            <person name="Klenk H.P."/>
            <person name="Detter J.C."/>
        </authorList>
    </citation>
    <scope>NUCLEOTIDE SEQUENCE [LARGE SCALE GENOMIC DNA]</scope>
    <source>
        <strain evidence="5">DSM 8271 / FlGlyR</strain>
    </source>
</reference>
<dbReference type="STRING" id="645991.Sgly_0213"/>